<proteinExistence type="predicted"/>
<dbReference type="Proteomes" id="UP001433508">
    <property type="component" value="Unassembled WGS sequence"/>
</dbReference>
<gene>
    <name evidence="1" type="ORF">V1525DRAFT_439221</name>
</gene>
<accession>A0ACC3SRG3</accession>
<evidence type="ECO:0000313" key="2">
    <source>
        <dbReference type="Proteomes" id="UP001433508"/>
    </source>
</evidence>
<organism evidence="1 2">
    <name type="scientific">Lipomyces kononenkoae</name>
    <name type="common">Yeast</name>
    <dbReference type="NCBI Taxonomy" id="34357"/>
    <lineage>
        <taxon>Eukaryota</taxon>
        <taxon>Fungi</taxon>
        <taxon>Dikarya</taxon>
        <taxon>Ascomycota</taxon>
        <taxon>Saccharomycotina</taxon>
        <taxon>Lipomycetes</taxon>
        <taxon>Lipomycetales</taxon>
        <taxon>Lipomycetaceae</taxon>
        <taxon>Lipomyces</taxon>
    </lineage>
</organism>
<keyword evidence="2" id="KW-1185">Reference proteome</keyword>
<evidence type="ECO:0000313" key="1">
    <source>
        <dbReference type="EMBL" id="KAK9234225.1"/>
    </source>
</evidence>
<reference evidence="2" key="1">
    <citation type="journal article" date="2024" name="Front. Bioeng. Biotechnol.">
        <title>Genome-scale model development and genomic sequencing of the oleaginous clade Lipomyces.</title>
        <authorList>
            <person name="Czajka J.J."/>
            <person name="Han Y."/>
            <person name="Kim J."/>
            <person name="Mondo S.J."/>
            <person name="Hofstad B.A."/>
            <person name="Robles A."/>
            <person name="Haridas S."/>
            <person name="Riley R."/>
            <person name="LaButti K."/>
            <person name="Pangilinan J."/>
            <person name="Andreopoulos W."/>
            <person name="Lipzen A."/>
            <person name="Yan J."/>
            <person name="Wang M."/>
            <person name="Ng V."/>
            <person name="Grigoriev I.V."/>
            <person name="Spatafora J.W."/>
            <person name="Magnuson J.K."/>
            <person name="Baker S.E."/>
            <person name="Pomraning K.R."/>
        </authorList>
    </citation>
    <scope>NUCLEOTIDE SEQUENCE [LARGE SCALE GENOMIC DNA]</scope>
    <source>
        <strain evidence="2">CBS 7786</strain>
    </source>
</reference>
<dbReference type="EMBL" id="MU971499">
    <property type="protein sequence ID" value="KAK9234225.1"/>
    <property type="molecule type" value="Genomic_DNA"/>
</dbReference>
<name>A0ACC3SRG3_LIPKO</name>
<protein>
    <submittedName>
        <fullName evidence="1">Chaperonin 10-like protein</fullName>
    </submittedName>
</protein>
<comment type="caution">
    <text evidence="1">The sequence shown here is derived from an EMBL/GenBank/DDBJ whole genome shotgun (WGS) entry which is preliminary data.</text>
</comment>
<sequence>MSNHRAVILEAINTPLSLPTVPTPTPQSGQVLIEVLAVPILSYTRGVLTGEVPFPLPVPFTPGVSPVGRIEAVPSDATTLQPGQLVFVDTTVRARDSQGIVPLENVHTLDEKLLVDSLKYSPARLSWINALLVPLGRRSLYDSRTGHCGRAAVDIALAMGAGRVIAVGRRKESLTAIESEMKTSKNLLDAGPRNLGADLFLDLTPGTFTTVSHVSSAISALKVNGRAILMGGTQAPFTLSYASLMLRNISVKGNFMFDATAPAKLIRLIETGNLSLERLQDVEFGLEDYEKAIDEAAVKTKADSHVVLSLKEN</sequence>